<dbReference type="EMBL" id="BSFQ01000007">
    <property type="protein sequence ID" value="GLL11048.1"/>
    <property type="molecule type" value="Genomic_DNA"/>
</dbReference>
<dbReference type="InterPro" id="IPR042171">
    <property type="entry name" value="Acyl-CoA_hotdog"/>
</dbReference>
<dbReference type="InterPro" id="IPR029069">
    <property type="entry name" value="HotDog_dom_sf"/>
</dbReference>
<gene>
    <name evidence="3" type="ORF">GCM10017577_21890</name>
</gene>
<dbReference type="InterPro" id="IPR049450">
    <property type="entry name" value="ACOT8-like_C"/>
</dbReference>
<comment type="caution">
    <text evidence="3">The sequence shown here is derived from an EMBL/GenBank/DDBJ whole genome shotgun (WGS) entry which is preliminary data.</text>
</comment>
<feature type="domain" description="Acyl-CoA thioesterase-like N-terminal HotDog" evidence="1">
    <location>
        <begin position="24"/>
        <end position="110"/>
    </location>
</feature>
<name>A0A9W6L0L1_9PSEU</name>
<evidence type="ECO:0000313" key="3">
    <source>
        <dbReference type="EMBL" id="GLL11048.1"/>
    </source>
</evidence>
<dbReference type="InterPro" id="IPR049449">
    <property type="entry name" value="TesB_ACOT8-like_N"/>
</dbReference>
<evidence type="ECO:0000313" key="4">
    <source>
        <dbReference type="Proteomes" id="UP001143463"/>
    </source>
</evidence>
<accession>A0A9W6L0L1</accession>
<feature type="domain" description="Acyl-CoA thioesterase-like C-terminal" evidence="2">
    <location>
        <begin position="133"/>
        <end position="263"/>
    </location>
</feature>
<dbReference type="SUPFAM" id="SSF54637">
    <property type="entry name" value="Thioesterase/thiol ester dehydrase-isomerase"/>
    <property type="match status" value="1"/>
</dbReference>
<dbReference type="Pfam" id="PF13622">
    <property type="entry name" value="4HBT_3"/>
    <property type="match status" value="1"/>
</dbReference>
<protein>
    <recommendedName>
        <fullName evidence="5">Thioesterase-like superfamily protein</fullName>
    </recommendedName>
</protein>
<reference evidence="3" key="2">
    <citation type="submission" date="2023-01" db="EMBL/GenBank/DDBJ databases">
        <authorList>
            <person name="Sun Q."/>
            <person name="Evtushenko L."/>
        </authorList>
    </citation>
    <scope>NUCLEOTIDE SEQUENCE</scope>
    <source>
        <strain evidence="3">VKM Ac-1069</strain>
    </source>
</reference>
<organism evidence="3 4">
    <name type="scientific">Pseudonocardia halophobica</name>
    <dbReference type="NCBI Taxonomy" id="29401"/>
    <lineage>
        <taxon>Bacteria</taxon>
        <taxon>Bacillati</taxon>
        <taxon>Actinomycetota</taxon>
        <taxon>Actinomycetes</taxon>
        <taxon>Pseudonocardiales</taxon>
        <taxon>Pseudonocardiaceae</taxon>
        <taxon>Pseudonocardia</taxon>
    </lineage>
</organism>
<dbReference type="Gene3D" id="2.40.160.210">
    <property type="entry name" value="Acyl-CoA thioesterase, double hotdog domain"/>
    <property type="match status" value="1"/>
</dbReference>
<proteinExistence type="predicted"/>
<evidence type="ECO:0000259" key="2">
    <source>
        <dbReference type="Pfam" id="PF20789"/>
    </source>
</evidence>
<evidence type="ECO:0008006" key="5">
    <source>
        <dbReference type="Google" id="ProtNLM"/>
    </source>
</evidence>
<dbReference type="AlphaFoldDB" id="A0A9W6L0L1"/>
<evidence type="ECO:0000259" key="1">
    <source>
        <dbReference type="Pfam" id="PF13622"/>
    </source>
</evidence>
<dbReference type="Pfam" id="PF20789">
    <property type="entry name" value="4HBT_3C"/>
    <property type="match status" value="1"/>
</dbReference>
<reference evidence="3" key="1">
    <citation type="journal article" date="2014" name="Int. J. Syst. Evol. Microbiol.">
        <title>Complete genome sequence of Corynebacterium casei LMG S-19264T (=DSM 44701T), isolated from a smear-ripened cheese.</title>
        <authorList>
            <consortium name="US DOE Joint Genome Institute (JGI-PGF)"/>
            <person name="Walter F."/>
            <person name="Albersmeier A."/>
            <person name="Kalinowski J."/>
            <person name="Ruckert C."/>
        </authorList>
    </citation>
    <scope>NUCLEOTIDE SEQUENCE</scope>
    <source>
        <strain evidence="3">VKM Ac-1069</strain>
    </source>
</reference>
<sequence>MSEEPFYRIVDESAGRYHATMSTAGPWFAGAQHLGPPSALLVRAFERCAPSRPDAPPLQLSRYTIEILGVVPVGDLEVRTWVERPGRTIEMLAAEMTAGGRAVLRARAWRLAITDTADAAVGAAAPLPAPEVAAPQGERPHGWLPGYLDAVEWRWLDGQWDDLGPGRAWGRLRVPVVEGEEPTPLQSLAAIADSANGVAASLPMKDWLFVNTELSVHLHRPPTGAWTGIDATTAIGPTGTGTVTATLFDLDGHAAHIAQELTVRHR</sequence>
<keyword evidence="4" id="KW-1185">Reference proteome</keyword>
<dbReference type="Proteomes" id="UP001143463">
    <property type="component" value="Unassembled WGS sequence"/>
</dbReference>